<dbReference type="HOGENOM" id="CLU_1721820_0_0_1"/>
<gene>
    <name evidence="1" type="ORF">HCDG_00248</name>
</gene>
<sequence length="152" mass="16696">MRELDVDPILGPHAEVLQLMATMSLAGRGPKYPGVAGGHGHPLRYEADKPNVYHVGYPEYLDLDPWAICHFRNARQSVDSTSGYQRFGHYYFTGQLSGQLIHELGQQLSTADSRTARPGKKDASKDKCWPVELYVPDSPEYGTSASTGVACA</sequence>
<accession>C6H4P7</accession>
<dbReference type="VEuPathDB" id="FungiDB:HCDG_00248"/>
<name>C6H4P7_AJECH</name>
<reference evidence="2" key="1">
    <citation type="submission" date="2009-05" db="EMBL/GenBank/DDBJ databases">
        <title>The genome sequence of Ajellomyces capsulatus strain H143.</title>
        <authorList>
            <person name="Champion M."/>
            <person name="Cuomo C.A."/>
            <person name="Ma L.-J."/>
            <person name="Henn M.R."/>
            <person name="Sil A."/>
            <person name="Goldman B."/>
            <person name="Young S.K."/>
            <person name="Kodira C.D."/>
            <person name="Zeng Q."/>
            <person name="Koehrsen M."/>
            <person name="Alvarado L."/>
            <person name="Berlin A.M."/>
            <person name="Borenstein D."/>
            <person name="Chen Z."/>
            <person name="Engels R."/>
            <person name="Freedman E."/>
            <person name="Gellesch M."/>
            <person name="Goldberg J."/>
            <person name="Griggs A."/>
            <person name="Gujja S."/>
            <person name="Heiman D.I."/>
            <person name="Hepburn T.A."/>
            <person name="Howarth C."/>
            <person name="Jen D."/>
            <person name="Larson L."/>
            <person name="Lewis B."/>
            <person name="Mehta T."/>
            <person name="Park D."/>
            <person name="Pearson M."/>
            <person name="Roberts A."/>
            <person name="Saif S."/>
            <person name="Shea T.D."/>
            <person name="Shenoy N."/>
            <person name="Sisk P."/>
            <person name="Stolte C."/>
            <person name="Sykes S."/>
            <person name="Walk T."/>
            <person name="White J."/>
            <person name="Yandava C."/>
            <person name="Klein B."/>
            <person name="McEwen J.G."/>
            <person name="Puccia R."/>
            <person name="Goldman G.H."/>
            <person name="Felipe M.S."/>
            <person name="Nino-Vega G."/>
            <person name="San-Blas G."/>
            <person name="Taylor J.W."/>
            <person name="Mendoza L."/>
            <person name="Galagan J.E."/>
            <person name="Nusbaum C."/>
            <person name="Birren B.W."/>
        </authorList>
    </citation>
    <scope>NUCLEOTIDE SEQUENCE [LARGE SCALE GENOMIC DNA]</scope>
    <source>
        <strain evidence="2">H143</strain>
    </source>
</reference>
<proteinExistence type="predicted"/>
<evidence type="ECO:0000313" key="1">
    <source>
        <dbReference type="EMBL" id="EER44669.1"/>
    </source>
</evidence>
<evidence type="ECO:0000313" key="2">
    <source>
        <dbReference type="Proteomes" id="UP000002624"/>
    </source>
</evidence>
<organism evidence="1 2">
    <name type="scientific">Ajellomyces capsulatus (strain H143)</name>
    <name type="common">Darling's disease fungus</name>
    <name type="synonym">Histoplasma capsulatum</name>
    <dbReference type="NCBI Taxonomy" id="544712"/>
    <lineage>
        <taxon>Eukaryota</taxon>
        <taxon>Fungi</taxon>
        <taxon>Dikarya</taxon>
        <taxon>Ascomycota</taxon>
        <taxon>Pezizomycotina</taxon>
        <taxon>Eurotiomycetes</taxon>
        <taxon>Eurotiomycetidae</taxon>
        <taxon>Onygenales</taxon>
        <taxon>Ajellomycetaceae</taxon>
        <taxon>Histoplasma</taxon>
    </lineage>
</organism>
<protein>
    <submittedName>
        <fullName evidence="1">Uncharacterized protein</fullName>
    </submittedName>
</protein>
<dbReference type="EMBL" id="GG692419">
    <property type="protein sequence ID" value="EER44669.1"/>
    <property type="molecule type" value="Genomic_DNA"/>
</dbReference>
<dbReference type="AlphaFoldDB" id="C6H4P7"/>
<dbReference type="Proteomes" id="UP000002624">
    <property type="component" value="Unassembled WGS sequence"/>
</dbReference>